<keyword evidence="3" id="KW-1185">Reference proteome</keyword>
<evidence type="ECO:0000313" key="3">
    <source>
        <dbReference type="Proteomes" id="UP000509510"/>
    </source>
</evidence>
<evidence type="ECO:0000313" key="2">
    <source>
        <dbReference type="EMBL" id="QKX61867.1"/>
    </source>
</evidence>
<dbReference type="Proteomes" id="UP000509510">
    <property type="component" value="Chromosome V"/>
</dbReference>
<protein>
    <submittedName>
        <fullName evidence="2">Uncharacterized protein</fullName>
    </submittedName>
</protein>
<dbReference type="GeneID" id="55996507"/>
<dbReference type="AlphaFoldDB" id="A0A7H8R6M3"/>
<feature type="signal peptide" evidence="1">
    <location>
        <begin position="1"/>
        <end position="20"/>
    </location>
</feature>
<name>A0A7H8R6M3_TALRU</name>
<proteinExistence type="predicted"/>
<dbReference type="RefSeq" id="XP_035348041.1">
    <property type="nucleotide sequence ID" value="XM_035492148.1"/>
</dbReference>
<gene>
    <name evidence="2" type="ORF">TRUGW13939_09023</name>
</gene>
<dbReference type="KEGG" id="trg:TRUGW13939_09023"/>
<dbReference type="OrthoDB" id="5575728at2759"/>
<accession>A0A7H8R6M3</accession>
<evidence type="ECO:0000256" key="1">
    <source>
        <dbReference type="SAM" id="SignalP"/>
    </source>
</evidence>
<reference evidence="3" key="1">
    <citation type="submission" date="2020-06" db="EMBL/GenBank/DDBJ databases">
        <title>A chromosome-scale genome assembly of Talaromyces rugulosus W13939.</title>
        <authorList>
            <person name="Wang B."/>
            <person name="Guo L."/>
            <person name="Ye K."/>
            <person name="Wang L."/>
        </authorList>
    </citation>
    <scope>NUCLEOTIDE SEQUENCE [LARGE SCALE GENOMIC DNA]</scope>
    <source>
        <strain evidence="3">W13939</strain>
    </source>
</reference>
<dbReference type="EMBL" id="CP055902">
    <property type="protein sequence ID" value="QKX61867.1"/>
    <property type="molecule type" value="Genomic_DNA"/>
</dbReference>
<sequence>MFAPKTLITVVAVMAGVASAAPAPSPSTTFTLSSVNITQGAGCALLIDTEFKGGCQGVAVLDGGENCEDIKTLKSGPACNGSASVDFTQSPPKAQFIAWEYLAYCDLKDDKCVNKY</sequence>
<organism evidence="2 3">
    <name type="scientific">Talaromyces rugulosus</name>
    <name type="common">Penicillium rugulosum</name>
    <dbReference type="NCBI Taxonomy" id="121627"/>
    <lineage>
        <taxon>Eukaryota</taxon>
        <taxon>Fungi</taxon>
        <taxon>Dikarya</taxon>
        <taxon>Ascomycota</taxon>
        <taxon>Pezizomycotina</taxon>
        <taxon>Eurotiomycetes</taxon>
        <taxon>Eurotiomycetidae</taxon>
        <taxon>Eurotiales</taxon>
        <taxon>Trichocomaceae</taxon>
        <taxon>Talaromyces</taxon>
        <taxon>Talaromyces sect. Islandici</taxon>
    </lineage>
</organism>
<feature type="chain" id="PRO_5028853425" evidence="1">
    <location>
        <begin position="21"/>
        <end position="116"/>
    </location>
</feature>
<keyword evidence="1" id="KW-0732">Signal</keyword>